<comment type="similarity">
    <text evidence="1">Belongs to the peptidase M20 family.</text>
</comment>
<dbReference type="EMBL" id="AYJU01000001">
    <property type="protein sequence ID" value="EST55912.1"/>
    <property type="molecule type" value="Genomic_DNA"/>
</dbReference>
<dbReference type="InterPro" id="IPR017439">
    <property type="entry name" value="Amidohydrolase"/>
</dbReference>
<gene>
    <name evidence="5" type="ORF">T458_00915</name>
</gene>
<dbReference type="Proteomes" id="UP000017973">
    <property type="component" value="Unassembled WGS sequence"/>
</dbReference>
<sequence>MLAAMCRELETLYPEMVRIRRDLHMHPELSFQEVNTPQKVADYLENLGLEVRTGVGGRGVVGLLRGGAAEKESRTIALRADFDALPIQDEKEVPYKSKIPGVMHACGHDLHTASLLGAAHVLSKVRDKLRGNVVFLHQFGEEKPPGGAKAMIEDGCLDGVDVIYGAHVWPALSVGEVAVTEGYAMAAGDLFEIEIKGRGGHGAQPHLTVDTLVVGCQLVLNLQQIVSRHVNPLEPAVLTVASIHSGQASNVIPDTCKLTGTIRCFNPDVRQLMHEQIAKITKATCEAADAVGSLVFHKGYDAVWNHPEQVRSVEAAAMKVVGEDKVKRVEPSMTGEDFSAYLQKVPGAFFFVGVGNPEQDAIYPLHHPRFDGDERAMLITGKLFLHLVWEELG</sequence>
<dbReference type="GO" id="GO:0016787">
    <property type="term" value="F:hydrolase activity"/>
    <property type="evidence" value="ECO:0007669"/>
    <property type="project" value="UniProtKB-KW"/>
</dbReference>
<dbReference type="NCBIfam" id="TIGR01891">
    <property type="entry name" value="amidohydrolases"/>
    <property type="match status" value="1"/>
</dbReference>
<dbReference type="Pfam" id="PF07687">
    <property type="entry name" value="M20_dimer"/>
    <property type="match status" value="1"/>
</dbReference>
<evidence type="ECO:0000256" key="3">
    <source>
        <dbReference type="PIRSR" id="PIRSR005962-1"/>
    </source>
</evidence>
<keyword evidence="3" id="KW-0464">Manganese</keyword>
<keyword evidence="3" id="KW-0479">Metal-binding</keyword>
<dbReference type="PIRSF" id="PIRSF005962">
    <property type="entry name" value="Pept_M20D_amidohydro"/>
    <property type="match status" value="1"/>
</dbReference>
<protein>
    <submittedName>
        <fullName evidence="5">Peptidase M20</fullName>
    </submittedName>
</protein>
<feature type="binding site" evidence="3">
    <location>
        <position position="106"/>
    </location>
    <ligand>
        <name>Mn(2+)</name>
        <dbReference type="ChEBI" id="CHEBI:29035"/>
        <label>2</label>
    </ligand>
</feature>
<dbReference type="PANTHER" id="PTHR11014">
    <property type="entry name" value="PEPTIDASE M20 FAMILY MEMBER"/>
    <property type="match status" value="1"/>
</dbReference>
<dbReference type="HOGENOM" id="CLU_023257_0_1_9"/>
<evidence type="ECO:0000313" key="5">
    <source>
        <dbReference type="EMBL" id="EST55912.1"/>
    </source>
</evidence>
<keyword evidence="2" id="KW-0378">Hydrolase</keyword>
<evidence type="ECO:0000256" key="2">
    <source>
        <dbReference type="ARBA" id="ARBA00022801"/>
    </source>
</evidence>
<dbReference type="AlphaFoldDB" id="V6MCC3"/>
<feature type="binding site" evidence="3">
    <location>
        <position position="108"/>
    </location>
    <ligand>
        <name>Mn(2+)</name>
        <dbReference type="ChEBI" id="CHEBI:29035"/>
        <label>2</label>
    </ligand>
</feature>
<dbReference type="FunFam" id="3.30.70.360:FF:000014">
    <property type="entry name" value="N-acyl-L-amino acid amidohydrolase"/>
    <property type="match status" value="1"/>
</dbReference>
<evidence type="ECO:0000256" key="1">
    <source>
        <dbReference type="ARBA" id="ARBA00006153"/>
    </source>
</evidence>
<dbReference type="SUPFAM" id="SSF53187">
    <property type="entry name" value="Zn-dependent exopeptidases"/>
    <property type="match status" value="1"/>
</dbReference>
<dbReference type="InterPro" id="IPR002933">
    <property type="entry name" value="Peptidase_M20"/>
</dbReference>
<dbReference type="Gene3D" id="3.40.630.10">
    <property type="entry name" value="Zn peptidases"/>
    <property type="match status" value="1"/>
</dbReference>
<dbReference type="Gene3D" id="3.30.70.360">
    <property type="match status" value="1"/>
</dbReference>
<feature type="domain" description="Peptidase M20 dimerisation" evidence="4">
    <location>
        <begin position="191"/>
        <end position="274"/>
    </location>
</feature>
<dbReference type="PANTHER" id="PTHR11014:SF63">
    <property type="entry name" value="METALLOPEPTIDASE, PUTATIVE (AFU_ORTHOLOGUE AFUA_6G09600)-RELATED"/>
    <property type="match status" value="1"/>
</dbReference>
<keyword evidence="6" id="KW-1185">Reference proteome</keyword>
<proteinExistence type="inferred from homology"/>
<dbReference type="PATRIC" id="fig|1408254.3.peg.189"/>
<dbReference type="RefSeq" id="WP_023554278.1">
    <property type="nucleotide sequence ID" value="NZ_KI629782.1"/>
</dbReference>
<dbReference type="eggNOG" id="COG1473">
    <property type="taxonomic scope" value="Bacteria"/>
</dbReference>
<feature type="binding site" evidence="3">
    <location>
        <position position="142"/>
    </location>
    <ligand>
        <name>Mn(2+)</name>
        <dbReference type="ChEBI" id="CHEBI:29035"/>
        <label>2</label>
    </ligand>
</feature>
<name>V6MCC3_9BACL</name>
<dbReference type="InterPro" id="IPR011650">
    <property type="entry name" value="Peptidase_M20_dimer"/>
</dbReference>
<organism evidence="5 6">
    <name type="scientific">Brevibacillus panacihumi W25</name>
    <dbReference type="NCBI Taxonomy" id="1408254"/>
    <lineage>
        <taxon>Bacteria</taxon>
        <taxon>Bacillati</taxon>
        <taxon>Bacillota</taxon>
        <taxon>Bacilli</taxon>
        <taxon>Bacillales</taxon>
        <taxon>Paenibacillaceae</taxon>
        <taxon>Brevibacillus</taxon>
    </lineage>
</organism>
<reference evidence="5 6" key="1">
    <citation type="journal article" date="2014" name="Genome Announc.">
        <title>Draft Genome Sequence of Brevibacillus panacihumi Strain W25, a Halotolerant Hydrocarbon-Degrading Bacterium.</title>
        <authorList>
            <person name="Wang X."/>
            <person name="Jin D."/>
            <person name="Zhou L."/>
            <person name="Wu L."/>
            <person name="An W."/>
            <person name="Chen Y."/>
            <person name="Zhao L."/>
        </authorList>
    </citation>
    <scope>NUCLEOTIDE SEQUENCE [LARGE SCALE GENOMIC DNA]</scope>
    <source>
        <strain evidence="5 6">W25</strain>
    </source>
</reference>
<dbReference type="OrthoDB" id="9776731at2"/>
<dbReference type="SUPFAM" id="SSF55031">
    <property type="entry name" value="Bacterial exopeptidase dimerisation domain"/>
    <property type="match status" value="1"/>
</dbReference>
<dbReference type="STRING" id="1408254.T458_00915"/>
<accession>V6MCC3</accession>
<evidence type="ECO:0000313" key="6">
    <source>
        <dbReference type="Proteomes" id="UP000017973"/>
    </source>
</evidence>
<comment type="caution">
    <text evidence="5">The sequence shown here is derived from an EMBL/GenBank/DDBJ whole genome shotgun (WGS) entry which is preliminary data.</text>
</comment>
<dbReference type="Pfam" id="PF01546">
    <property type="entry name" value="Peptidase_M20"/>
    <property type="match status" value="1"/>
</dbReference>
<feature type="binding site" evidence="3">
    <location>
        <position position="167"/>
    </location>
    <ligand>
        <name>Mn(2+)</name>
        <dbReference type="ChEBI" id="CHEBI:29035"/>
        <label>2</label>
    </ligand>
</feature>
<feature type="binding site" evidence="3">
    <location>
        <position position="366"/>
    </location>
    <ligand>
        <name>Mn(2+)</name>
        <dbReference type="ChEBI" id="CHEBI:29035"/>
        <label>2</label>
    </ligand>
</feature>
<comment type="cofactor">
    <cofactor evidence="3">
        <name>Mn(2+)</name>
        <dbReference type="ChEBI" id="CHEBI:29035"/>
    </cofactor>
    <text evidence="3">The Mn(2+) ion enhances activity.</text>
</comment>
<evidence type="ECO:0000259" key="4">
    <source>
        <dbReference type="Pfam" id="PF07687"/>
    </source>
</evidence>
<dbReference type="GO" id="GO:0046872">
    <property type="term" value="F:metal ion binding"/>
    <property type="evidence" value="ECO:0007669"/>
    <property type="project" value="UniProtKB-KW"/>
</dbReference>
<dbReference type="InterPro" id="IPR036264">
    <property type="entry name" value="Bact_exopeptidase_dim_dom"/>
</dbReference>